<protein>
    <recommendedName>
        <fullName evidence="9">Polysaccharide biosynthesis protein C-terminal domain-containing protein</fullName>
    </recommendedName>
</protein>
<feature type="transmembrane region" description="Helical" evidence="6">
    <location>
        <begin position="21"/>
        <end position="44"/>
    </location>
</feature>
<dbReference type="InterPro" id="IPR050833">
    <property type="entry name" value="Poly_Biosynth_Transport"/>
</dbReference>
<feature type="transmembrane region" description="Helical" evidence="6">
    <location>
        <begin position="92"/>
        <end position="114"/>
    </location>
</feature>
<feature type="transmembrane region" description="Helical" evidence="6">
    <location>
        <begin position="161"/>
        <end position="181"/>
    </location>
</feature>
<feature type="transmembrane region" description="Helical" evidence="6">
    <location>
        <begin position="126"/>
        <end position="149"/>
    </location>
</feature>
<comment type="subcellular location">
    <subcellularLocation>
        <location evidence="1">Cell membrane</location>
        <topology evidence="1">Multi-pass membrane protein</topology>
    </subcellularLocation>
</comment>
<keyword evidence="2" id="KW-1003">Cell membrane</keyword>
<dbReference type="STRING" id="401562.NS365_19450"/>
<dbReference type="Pfam" id="PF01943">
    <property type="entry name" value="Polysacc_synt"/>
    <property type="match status" value="1"/>
</dbReference>
<evidence type="ECO:0000256" key="2">
    <source>
        <dbReference type="ARBA" id="ARBA00022475"/>
    </source>
</evidence>
<dbReference type="Proteomes" id="UP000078272">
    <property type="component" value="Unassembled WGS sequence"/>
</dbReference>
<evidence type="ECO:0000256" key="5">
    <source>
        <dbReference type="ARBA" id="ARBA00023136"/>
    </source>
</evidence>
<keyword evidence="5 6" id="KW-0472">Membrane</keyword>
<dbReference type="PANTHER" id="PTHR30250:SF11">
    <property type="entry name" value="O-ANTIGEN TRANSPORTER-RELATED"/>
    <property type="match status" value="1"/>
</dbReference>
<dbReference type="EMBL" id="LDPZ01000023">
    <property type="protein sequence ID" value="KTQ95297.1"/>
    <property type="molecule type" value="Genomic_DNA"/>
</dbReference>
<evidence type="ECO:0000256" key="6">
    <source>
        <dbReference type="SAM" id="Phobius"/>
    </source>
</evidence>
<comment type="caution">
    <text evidence="7">The sequence shown here is derived from an EMBL/GenBank/DDBJ whole genome shotgun (WGS) entry which is preliminary data.</text>
</comment>
<name>A0A175R808_9HYPH</name>
<evidence type="ECO:0000256" key="1">
    <source>
        <dbReference type="ARBA" id="ARBA00004651"/>
    </source>
</evidence>
<feature type="transmembrane region" description="Helical" evidence="6">
    <location>
        <begin position="56"/>
        <end position="80"/>
    </location>
</feature>
<dbReference type="PATRIC" id="fig|401562.3.peg.1969"/>
<gene>
    <name evidence="7" type="ORF">NS226_12130</name>
</gene>
<reference evidence="7 8" key="1">
    <citation type="journal article" date="2016" name="Front. Microbiol.">
        <title>Genomic Resource of Rice Seed Associated Bacteria.</title>
        <authorList>
            <person name="Midha S."/>
            <person name="Bansal K."/>
            <person name="Sharma S."/>
            <person name="Kumar N."/>
            <person name="Patil P.P."/>
            <person name="Chaudhry V."/>
            <person name="Patil P.B."/>
        </authorList>
    </citation>
    <scope>NUCLEOTIDE SEQUENCE [LARGE SCALE GENOMIC DNA]</scope>
    <source>
        <strain evidence="7 8">NS226</strain>
    </source>
</reference>
<keyword evidence="3 6" id="KW-0812">Transmembrane</keyword>
<evidence type="ECO:0000256" key="4">
    <source>
        <dbReference type="ARBA" id="ARBA00022989"/>
    </source>
</evidence>
<sequence length="431" mass="45157">MSGLRSRAGAFARHLEARFRIVTFAGTLVPTVSALGVQLVAFALTARGLGLEAFGIYTALLAVSALSVELVGLGGADLLVRGVAREPERFASYFGNLLILTGLTLPLVVLGGVWVAHGVMESPLPVLFVALVIGGEILIGRAAASLELVMVAHRQTVRAGAVRFTTAFVRLLAAAIFFAALGRSDLEGWIEVAFLQSVITTALYLALSIRLYGRPRAVLLTRDLWTGLSFCLNQASRSSQGSLDRIVLSRFADAASVGIYGAASRVLTLGLFPLQVVTRMTYPNFFVHGGRGGIAASRRYALSVVPVMLGVGLAACGAVSLAGFLAPAVLGRDFESMVGVTAALSFSLPLMALQYPAADALTGAGYQGLRAVLSVTAAFGFGIIMAFGARLDGIEGLVIAFLSCHALFAAVLWTAAFRVRDRPEGREIAPA</sequence>
<organism evidence="7 8">
    <name type="scientific">Aureimonas ureilytica</name>
    <dbReference type="NCBI Taxonomy" id="401562"/>
    <lineage>
        <taxon>Bacteria</taxon>
        <taxon>Pseudomonadati</taxon>
        <taxon>Pseudomonadota</taxon>
        <taxon>Alphaproteobacteria</taxon>
        <taxon>Hyphomicrobiales</taxon>
        <taxon>Aurantimonadaceae</taxon>
        <taxon>Aureimonas</taxon>
    </lineage>
</organism>
<feature type="transmembrane region" description="Helical" evidence="6">
    <location>
        <begin position="300"/>
        <end position="325"/>
    </location>
</feature>
<feature type="transmembrane region" description="Helical" evidence="6">
    <location>
        <begin position="193"/>
        <end position="212"/>
    </location>
</feature>
<feature type="transmembrane region" description="Helical" evidence="6">
    <location>
        <begin position="397"/>
        <end position="417"/>
    </location>
</feature>
<feature type="transmembrane region" description="Helical" evidence="6">
    <location>
        <begin position="337"/>
        <end position="357"/>
    </location>
</feature>
<proteinExistence type="predicted"/>
<accession>A0A175R808</accession>
<dbReference type="AlphaFoldDB" id="A0A175R808"/>
<dbReference type="RefSeq" id="WP_058635198.1">
    <property type="nucleotide sequence ID" value="NZ_LDPZ01000023.1"/>
</dbReference>
<dbReference type="InterPro" id="IPR002797">
    <property type="entry name" value="Polysacc_synth"/>
</dbReference>
<evidence type="ECO:0000313" key="7">
    <source>
        <dbReference type="EMBL" id="KTQ95297.1"/>
    </source>
</evidence>
<evidence type="ECO:0000313" key="8">
    <source>
        <dbReference type="Proteomes" id="UP000078272"/>
    </source>
</evidence>
<dbReference type="GO" id="GO:0005886">
    <property type="term" value="C:plasma membrane"/>
    <property type="evidence" value="ECO:0007669"/>
    <property type="project" value="UniProtKB-SubCell"/>
</dbReference>
<dbReference type="OrthoDB" id="8453592at2"/>
<evidence type="ECO:0000256" key="3">
    <source>
        <dbReference type="ARBA" id="ARBA00022692"/>
    </source>
</evidence>
<keyword evidence="4 6" id="KW-1133">Transmembrane helix</keyword>
<evidence type="ECO:0008006" key="9">
    <source>
        <dbReference type="Google" id="ProtNLM"/>
    </source>
</evidence>
<feature type="transmembrane region" description="Helical" evidence="6">
    <location>
        <begin position="369"/>
        <end position="391"/>
    </location>
</feature>
<dbReference type="PANTHER" id="PTHR30250">
    <property type="entry name" value="PST FAMILY PREDICTED COLANIC ACID TRANSPORTER"/>
    <property type="match status" value="1"/>
</dbReference>